<proteinExistence type="predicted"/>
<dbReference type="Gene3D" id="3.90.1200.10">
    <property type="match status" value="1"/>
</dbReference>
<organism evidence="2 3">
    <name type="scientific">Mesosutterella porci</name>
    <dbReference type="NCBI Taxonomy" id="2915351"/>
    <lineage>
        <taxon>Bacteria</taxon>
        <taxon>Pseudomonadati</taxon>
        <taxon>Pseudomonadota</taxon>
        <taxon>Betaproteobacteria</taxon>
        <taxon>Burkholderiales</taxon>
        <taxon>Sutterellaceae</taxon>
        <taxon>Mesosutterella</taxon>
    </lineage>
</organism>
<name>A0ABS9MNS0_9BURK</name>
<sequence length="345" mass="39719">MPEDIKTADERLGLLKEWLSGHAQRYGLRLETIAPASSDAGFRRYFRIASGTQPQSYIVMDAPPEKEPIAPFIRMDAVCVRAGLNVPHIYEADPRQGFMLLSDLGRETYLDRLLKDRSCAPGLFDAATTALTALQAVSEPGIVPEYSEEKLRSELSLFPEWYVRRHRGSDFDETEEKIWQGVCDRLVSSMLSEGRVIVHRDFMPRNLMVSDPMPGVLDFQDALYGPVSYDIASLMRDAFISWDESFTLDVSIRYWEKARRAGLPVPRDFGQFWQQIEWSGLQRHLKVLGIFARLNYRDRKPRYLKDTPRFVAYVRHVAGRYGQLRPLLTIFDRLEGPSGSEQWTY</sequence>
<comment type="caution">
    <text evidence="2">The sequence shown here is derived from an EMBL/GenBank/DDBJ whole genome shotgun (WGS) entry which is preliminary data.</text>
</comment>
<dbReference type="RefSeq" id="WP_237977921.1">
    <property type="nucleotide sequence ID" value="NZ_JAKNCT010000002.1"/>
</dbReference>
<accession>A0ABS9MNS0</accession>
<dbReference type="Proteomes" id="UP001297600">
    <property type="component" value="Unassembled WGS sequence"/>
</dbReference>
<dbReference type="SUPFAM" id="SSF56112">
    <property type="entry name" value="Protein kinase-like (PK-like)"/>
    <property type="match status" value="1"/>
</dbReference>
<evidence type="ECO:0000313" key="2">
    <source>
        <dbReference type="EMBL" id="MCG5030267.1"/>
    </source>
</evidence>
<reference evidence="2 3" key="1">
    <citation type="submission" date="2022-02" db="EMBL/GenBank/DDBJ databases">
        <title>Mesosutterella porci, a novel member of the family Sutterellaceae from pig feces.</title>
        <authorList>
            <person name="Wylensek D."/>
            <person name="Clavel T."/>
        </authorList>
    </citation>
    <scope>NUCLEOTIDE SEQUENCE [LARGE SCALE GENOMIC DNA]</scope>
    <source>
        <strain evidence="3">oilRF-744-wt-GAM-9</strain>
    </source>
</reference>
<evidence type="ECO:0000259" key="1">
    <source>
        <dbReference type="Pfam" id="PF01636"/>
    </source>
</evidence>
<gene>
    <name evidence="2" type="ORF">MAF45_02190</name>
</gene>
<evidence type="ECO:0000313" key="3">
    <source>
        <dbReference type="Proteomes" id="UP001297600"/>
    </source>
</evidence>
<dbReference type="Pfam" id="PF01636">
    <property type="entry name" value="APH"/>
    <property type="match status" value="1"/>
</dbReference>
<protein>
    <submittedName>
        <fullName evidence="2">Phosphotransferase</fullName>
    </submittedName>
</protein>
<dbReference type="InterPro" id="IPR002575">
    <property type="entry name" value="Aminoglycoside_PTrfase"/>
</dbReference>
<feature type="domain" description="Aminoglycoside phosphotransferase" evidence="1">
    <location>
        <begin position="32"/>
        <end position="261"/>
    </location>
</feature>
<dbReference type="InterPro" id="IPR011009">
    <property type="entry name" value="Kinase-like_dom_sf"/>
</dbReference>
<keyword evidence="3" id="KW-1185">Reference proteome</keyword>
<dbReference type="Gene3D" id="3.30.200.20">
    <property type="entry name" value="Phosphorylase Kinase, domain 1"/>
    <property type="match status" value="1"/>
</dbReference>
<dbReference type="EMBL" id="JAKNCT010000002">
    <property type="protein sequence ID" value="MCG5030267.1"/>
    <property type="molecule type" value="Genomic_DNA"/>
</dbReference>